<dbReference type="InterPro" id="IPR013954">
    <property type="entry name" value="PNK3P"/>
</dbReference>
<dbReference type="GO" id="GO:0046403">
    <property type="term" value="F:polynucleotide 3'-phosphatase activity"/>
    <property type="evidence" value="ECO:0007669"/>
    <property type="project" value="TreeGrafter"/>
</dbReference>
<protein>
    <recommendedName>
        <fullName evidence="2">Bifunctional polynucleotide phosphatase/kinase</fullName>
    </recommendedName>
</protein>
<dbReference type="SUPFAM" id="SSF56784">
    <property type="entry name" value="HAD-like"/>
    <property type="match status" value="1"/>
</dbReference>
<dbReference type="AlphaFoldDB" id="A0A6C0CBB1"/>
<dbReference type="GO" id="GO:0046404">
    <property type="term" value="F:ATP-dependent polydeoxyribonucleotide 5'-hydroxyl-kinase activity"/>
    <property type="evidence" value="ECO:0007669"/>
    <property type="project" value="TreeGrafter"/>
</dbReference>
<evidence type="ECO:0008006" key="2">
    <source>
        <dbReference type="Google" id="ProtNLM"/>
    </source>
</evidence>
<proteinExistence type="predicted"/>
<evidence type="ECO:0000313" key="1">
    <source>
        <dbReference type="EMBL" id="QHT01110.1"/>
    </source>
</evidence>
<dbReference type="InterPro" id="IPR006551">
    <property type="entry name" value="Polynucleotide_phosphatase"/>
</dbReference>
<name>A0A6C0CBB1_9ZZZZ</name>
<dbReference type="NCBIfam" id="TIGR01662">
    <property type="entry name" value="HAD-SF-IIIA"/>
    <property type="match status" value="1"/>
</dbReference>
<dbReference type="PANTHER" id="PTHR12083:SF9">
    <property type="entry name" value="BIFUNCTIONAL POLYNUCLEOTIDE PHOSPHATASE_KINASE"/>
    <property type="match status" value="1"/>
</dbReference>
<accession>A0A6C0CBB1</accession>
<dbReference type="SUPFAM" id="SSF52540">
    <property type="entry name" value="P-loop containing nucleoside triphosphate hydrolases"/>
    <property type="match status" value="1"/>
</dbReference>
<dbReference type="InterPro" id="IPR027417">
    <property type="entry name" value="P-loop_NTPase"/>
</dbReference>
<sequence length="387" mass="44788">MITWKETNDYLLGISNSEKYAVPKTLKIAAFDLDDTIIRLQRGKKKNDGWEFIDANVQQSIHDLVEKKYMIIIFTNQAGMTVSKNFDINAWKKKIDEIAIALFSASKKYYFAIMAAKCYDIYRKPNIGMWNVITKMLRGEISEKSFYCGDAAGRLEKDIYGKKGDFADTDRKFAINIGLSFYTPEDVFIRNFETANDKYKLSGINPKKFLKSVCDPDEEYEFKPRKKELILVVGFPGSGKSEFVKNHIVPNGYEYVNRDTCKTKAKCLKLTRDALEKNKSVVIDNTNVDYNSRMAYVALGLEFQYKHIRCILIDIDFDLAKHLNNTRHVYSDGEIPLVSDIAYNIMKKKFEVPTKGECFDKIETVKFCFDSEKLEDKKWKKAFMQLS</sequence>
<dbReference type="FunFam" id="3.40.50.300:FF:000737">
    <property type="entry name" value="Bifunctional polynucleotide phosphatase/kinase"/>
    <property type="match status" value="1"/>
</dbReference>
<dbReference type="InterPro" id="IPR023214">
    <property type="entry name" value="HAD_sf"/>
</dbReference>
<dbReference type="EMBL" id="MN739364">
    <property type="protein sequence ID" value="QHT01110.1"/>
    <property type="molecule type" value="Genomic_DNA"/>
</dbReference>
<dbReference type="Gene3D" id="3.40.50.300">
    <property type="entry name" value="P-loop containing nucleotide triphosphate hydrolases"/>
    <property type="match status" value="1"/>
</dbReference>
<dbReference type="PANTHER" id="PTHR12083">
    <property type="entry name" value="BIFUNCTIONAL POLYNUCLEOTIDE PHOSPHATASE/KINASE"/>
    <property type="match status" value="1"/>
</dbReference>
<dbReference type="Gene3D" id="3.40.50.1000">
    <property type="entry name" value="HAD superfamily/HAD-like"/>
    <property type="match status" value="1"/>
</dbReference>
<dbReference type="NCBIfam" id="TIGR01664">
    <property type="entry name" value="DNA-3'-Pase"/>
    <property type="match status" value="1"/>
</dbReference>
<dbReference type="GO" id="GO:0006281">
    <property type="term" value="P:DNA repair"/>
    <property type="evidence" value="ECO:0007669"/>
    <property type="project" value="TreeGrafter"/>
</dbReference>
<reference evidence="1" key="1">
    <citation type="journal article" date="2020" name="Nature">
        <title>Giant virus diversity and host interactions through global metagenomics.</title>
        <authorList>
            <person name="Schulz F."/>
            <person name="Roux S."/>
            <person name="Paez-Espino D."/>
            <person name="Jungbluth S."/>
            <person name="Walsh D.A."/>
            <person name="Denef V.J."/>
            <person name="McMahon K.D."/>
            <person name="Konstantinidis K.T."/>
            <person name="Eloe-Fadrosh E.A."/>
            <person name="Kyrpides N.C."/>
            <person name="Woyke T."/>
        </authorList>
    </citation>
    <scope>NUCLEOTIDE SEQUENCE</scope>
    <source>
        <strain evidence="1">GVMAG-M-3300020192-26</strain>
    </source>
</reference>
<dbReference type="InterPro" id="IPR036412">
    <property type="entry name" value="HAD-like_sf"/>
</dbReference>
<dbReference type="GO" id="GO:0003690">
    <property type="term" value="F:double-stranded DNA binding"/>
    <property type="evidence" value="ECO:0007669"/>
    <property type="project" value="TreeGrafter"/>
</dbReference>
<dbReference type="InterPro" id="IPR006549">
    <property type="entry name" value="HAD-SF_hydro_IIIA"/>
</dbReference>
<dbReference type="Pfam" id="PF08645">
    <property type="entry name" value="PNK3P"/>
    <property type="match status" value="1"/>
</dbReference>
<organism evidence="1">
    <name type="scientific">viral metagenome</name>
    <dbReference type="NCBI Taxonomy" id="1070528"/>
    <lineage>
        <taxon>unclassified sequences</taxon>
        <taxon>metagenomes</taxon>
        <taxon>organismal metagenomes</taxon>
    </lineage>
</organism>